<feature type="region of interest" description="Disordered" evidence="1">
    <location>
        <begin position="22"/>
        <end position="61"/>
    </location>
</feature>
<name>A0A1B6PR34_SORBI</name>
<feature type="compositionally biased region" description="Pro residues" evidence="1">
    <location>
        <begin position="31"/>
        <end position="56"/>
    </location>
</feature>
<dbReference type="Gramene" id="KXG28127">
    <property type="protein sequence ID" value="KXG28127"/>
    <property type="gene ID" value="SORBI_3005G088200"/>
</dbReference>
<dbReference type="EMBL" id="CM000764">
    <property type="protein sequence ID" value="KXG28127.1"/>
    <property type="molecule type" value="Genomic_DNA"/>
</dbReference>
<dbReference type="OMA" id="CEINIGG"/>
<dbReference type="FunCoup" id="A0A1B6PR34">
    <property type="interactions" value="212"/>
</dbReference>
<dbReference type="Gene3D" id="2.30.240.10">
    <property type="entry name" value="At5g01610-like"/>
    <property type="match status" value="1"/>
</dbReference>
<feature type="signal peptide" evidence="2">
    <location>
        <begin position="1"/>
        <end position="27"/>
    </location>
</feature>
<evidence type="ECO:0000313" key="3">
    <source>
        <dbReference type="EMBL" id="KXG28127.1"/>
    </source>
</evidence>
<dbReference type="PANTHER" id="PTHR31676:SF175">
    <property type="match status" value="1"/>
</dbReference>
<keyword evidence="4" id="KW-1185">Reference proteome</keyword>
<protein>
    <submittedName>
        <fullName evidence="3">Uncharacterized protein</fullName>
    </submittedName>
</protein>
<dbReference type="InterPro" id="IPR007493">
    <property type="entry name" value="DUF538"/>
</dbReference>
<dbReference type="PANTHER" id="PTHR31676">
    <property type="entry name" value="T31J12.3 PROTEIN-RELATED"/>
    <property type="match status" value="1"/>
</dbReference>
<accession>A0A1B6PR34</accession>
<keyword evidence="2" id="KW-0732">Signal</keyword>
<proteinExistence type="predicted"/>
<dbReference type="eggNOG" id="ENOG502S26J">
    <property type="taxonomic scope" value="Eukaryota"/>
</dbReference>
<evidence type="ECO:0000256" key="1">
    <source>
        <dbReference type="SAM" id="MobiDB-lite"/>
    </source>
</evidence>
<reference evidence="3 4" key="1">
    <citation type="journal article" date="2009" name="Nature">
        <title>The Sorghum bicolor genome and the diversification of grasses.</title>
        <authorList>
            <person name="Paterson A.H."/>
            <person name="Bowers J.E."/>
            <person name="Bruggmann R."/>
            <person name="Dubchak I."/>
            <person name="Grimwood J."/>
            <person name="Gundlach H."/>
            <person name="Haberer G."/>
            <person name="Hellsten U."/>
            <person name="Mitros T."/>
            <person name="Poliakov A."/>
            <person name="Schmutz J."/>
            <person name="Spannagl M."/>
            <person name="Tang H."/>
            <person name="Wang X."/>
            <person name="Wicker T."/>
            <person name="Bharti A.K."/>
            <person name="Chapman J."/>
            <person name="Feltus F.A."/>
            <person name="Gowik U."/>
            <person name="Grigoriev I.V."/>
            <person name="Lyons E."/>
            <person name="Maher C.A."/>
            <person name="Martis M."/>
            <person name="Narechania A."/>
            <person name="Otillar R.P."/>
            <person name="Penning B.W."/>
            <person name="Salamov A.A."/>
            <person name="Wang Y."/>
            <person name="Zhang L."/>
            <person name="Carpita N.C."/>
            <person name="Freeling M."/>
            <person name="Gingle A.R."/>
            <person name="Hash C.T."/>
            <person name="Keller B."/>
            <person name="Klein P."/>
            <person name="Kresovich S."/>
            <person name="McCann M.C."/>
            <person name="Ming R."/>
            <person name="Peterson D.G."/>
            <person name="Mehboob-ur-Rahman"/>
            <person name="Ware D."/>
            <person name="Westhoff P."/>
            <person name="Mayer K.F."/>
            <person name="Messing J."/>
            <person name="Rokhsar D.S."/>
        </authorList>
    </citation>
    <scope>NUCLEOTIDE SEQUENCE [LARGE SCALE GENOMIC DNA]</scope>
    <source>
        <strain evidence="4">cv. BTx623</strain>
    </source>
</reference>
<organism evidence="3 4">
    <name type="scientific">Sorghum bicolor</name>
    <name type="common">Sorghum</name>
    <name type="synonym">Sorghum vulgare</name>
    <dbReference type="NCBI Taxonomy" id="4558"/>
    <lineage>
        <taxon>Eukaryota</taxon>
        <taxon>Viridiplantae</taxon>
        <taxon>Streptophyta</taxon>
        <taxon>Embryophyta</taxon>
        <taxon>Tracheophyta</taxon>
        <taxon>Spermatophyta</taxon>
        <taxon>Magnoliopsida</taxon>
        <taxon>Liliopsida</taxon>
        <taxon>Poales</taxon>
        <taxon>Poaceae</taxon>
        <taxon>PACMAD clade</taxon>
        <taxon>Panicoideae</taxon>
        <taxon>Andropogonodae</taxon>
        <taxon>Andropogoneae</taxon>
        <taxon>Sorghinae</taxon>
        <taxon>Sorghum</taxon>
    </lineage>
</organism>
<evidence type="ECO:0000313" key="4">
    <source>
        <dbReference type="Proteomes" id="UP000000768"/>
    </source>
</evidence>
<dbReference type="AlphaFoldDB" id="A0A1B6PR34"/>
<dbReference type="Pfam" id="PF04398">
    <property type="entry name" value="DUF538"/>
    <property type="match status" value="1"/>
</dbReference>
<feature type="chain" id="PRO_5008589067" evidence="2">
    <location>
        <begin position="28"/>
        <end position="177"/>
    </location>
</feature>
<reference evidence="4" key="2">
    <citation type="journal article" date="2018" name="Plant J.">
        <title>The Sorghum bicolor reference genome: improved assembly, gene annotations, a transcriptome atlas, and signatures of genome organization.</title>
        <authorList>
            <person name="McCormick R.F."/>
            <person name="Truong S.K."/>
            <person name="Sreedasyam A."/>
            <person name="Jenkins J."/>
            <person name="Shu S."/>
            <person name="Sims D."/>
            <person name="Kennedy M."/>
            <person name="Amirebrahimi M."/>
            <person name="Weers B.D."/>
            <person name="McKinley B."/>
            <person name="Mattison A."/>
            <person name="Morishige D.T."/>
            <person name="Grimwood J."/>
            <person name="Schmutz J."/>
            <person name="Mullet J.E."/>
        </authorList>
    </citation>
    <scope>NUCLEOTIDE SEQUENCE [LARGE SCALE GENOMIC DNA]</scope>
    <source>
        <strain evidence="4">cv. BTx623</strain>
    </source>
</reference>
<dbReference type="InterPro" id="IPR036758">
    <property type="entry name" value="At5g01610-like"/>
</dbReference>
<evidence type="ECO:0000256" key="2">
    <source>
        <dbReference type="SAM" id="SignalP"/>
    </source>
</evidence>
<dbReference type="STRING" id="4558.A0A1B6PR34"/>
<gene>
    <name evidence="3" type="ORF">SORBI_3005G088200</name>
</gene>
<dbReference type="Proteomes" id="UP000000768">
    <property type="component" value="Chromosome 5"/>
</dbReference>
<dbReference type="InParanoid" id="A0A1B6PR34"/>
<sequence>MAKHHLHLIVTLLFVATILTTPGTTSASSSTPPPTATSPPPPTATSPPAAPPPPGSSPAAPRTAYEMLEQYNLSRGILPEGVTGYDLRPDGSFEVYLPGDCSVHVAGGTPIRYSSVIAGNIQSQWIRALKGVKVKVLLTWIAITGVNRTQDGQLNFFAGRISKSFPVDKFANSPQCV</sequence>
<dbReference type="SUPFAM" id="SSF141562">
    <property type="entry name" value="At5g01610-like"/>
    <property type="match status" value="1"/>
</dbReference>
<dbReference type="OrthoDB" id="1897482at2759"/>